<comment type="caution">
    <text evidence="1">The sequence shown here is derived from an EMBL/GenBank/DDBJ whole genome shotgun (WGS) entry which is preliminary data.</text>
</comment>
<protein>
    <recommendedName>
        <fullName evidence="3">Transposase</fullName>
    </recommendedName>
</protein>
<dbReference type="Proteomes" id="UP000645462">
    <property type="component" value="Unassembled WGS sequence"/>
</dbReference>
<dbReference type="EMBL" id="BMFC01000029">
    <property type="protein sequence ID" value="GGC23681.1"/>
    <property type="molecule type" value="Genomic_DNA"/>
</dbReference>
<evidence type="ECO:0008006" key="3">
    <source>
        <dbReference type="Google" id="ProtNLM"/>
    </source>
</evidence>
<proteinExistence type="predicted"/>
<name>A0ABQ1LIJ5_9RHOB</name>
<accession>A0ABQ1LIJ5</accession>
<keyword evidence="2" id="KW-1185">Reference proteome</keyword>
<gene>
    <name evidence="1" type="ORF">GCM10011363_45260</name>
</gene>
<reference evidence="2" key="1">
    <citation type="journal article" date="2019" name="Int. J. Syst. Evol. Microbiol.">
        <title>The Global Catalogue of Microorganisms (GCM) 10K type strain sequencing project: providing services to taxonomists for standard genome sequencing and annotation.</title>
        <authorList>
            <consortium name="The Broad Institute Genomics Platform"/>
            <consortium name="The Broad Institute Genome Sequencing Center for Infectious Disease"/>
            <person name="Wu L."/>
            <person name="Ma J."/>
        </authorList>
    </citation>
    <scope>NUCLEOTIDE SEQUENCE [LARGE SCALE GENOMIC DNA]</scope>
    <source>
        <strain evidence="2">CGMCC 1.12478</strain>
    </source>
</reference>
<organism evidence="1 2">
    <name type="scientific">Marivita lacus</name>
    <dbReference type="NCBI Taxonomy" id="1323742"/>
    <lineage>
        <taxon>Bacteria</taxon>
        <taxon>Pseudomonadati</taxon>
        <taxon>Pseudomonadota</taxon>
        <taxon>Alphaproteobacteria</taxon>
        <taxon>Rhodobacterales</taxon>
        <taxon>Roseobacteraceae</taxon>
        <taxon>Marivita</taxon>
    </lineage>
</organism>
<evidence type="ECO:0000313" key="1">
    <source>
        <dbReference type="EMBL" id="GGC23681.1"/>
    </source>
</evidence>
<evidence type="ECO:0000313" key="2">
    <source>
        <dbReference type="Proteomes" id="UP000645462"/>
    </source>
</evidence>
<sequence>MKFFASWYNGQHLHSAIRFVTPDARHAGLANRASASHYAIARAQNLQRWSGKTRNWQPAGPVWLKPETEIGAPEIRDAA</sequence>